<proteinExistence type="predicted"/>
<evidence type="ECO:0000313" key="9">
    <source>
        <dbReference type="Proteomes" id="UP000280417"/>
    </source>
</evidence>
<protein>
    <recommendedName>
        <fullName evidence="6">Ferredoxin</fullName>
    </recommendedName>
</protein>
<keyword evidence="5 6" id="KW-0411">Iron-sulfur</keyword>
<dbReference type="InterPro" id="IPR017900">
    <property type="entry name" value="4Fe4S_Fe_S_CS"/>
</dbReference>
<dbReference type="InterPro" id="IPR017896">
    <property type="entry name" value="4Fe4S_Fe-S-bd"/>
</dbReference>
<dbReference type="GO" id="GO:0051536">
    <property type="term" value="F:iron-sulfur cluster binding"/>
    <property type="evidence" value="ECO:0007669"/>
    <property type="project" value="UniProtKB-KW"/>
</dbReference>
<accession>A0A662DHI9</accession>
<dbReference type="EMBL" id="QMQA01000087">
    <property type="protein sequence ID" value="RLE13589.1"/>
    <property type="molecule type" value="Genomic_DNA"/>
</dbReference>
<evidence type="ECO:0000256" key="5">
    <source>
        <dbReference type="ARBA" id="ARBA00023014"/>
    </source>
</evidence>
<comment type="caution">
    <text evidence="8">The sequence shown here is derived from an EMBL/GenBank/DDBJ whole genome shotgun (WGS) entry which is preliminary data.</text>
</comment>
<dbReference type="PRINTS" id="PR00352">
    <property type="entry name" value="3FE4SFRDOXIN"/>
</dbReference>
<dbReference type="PANTHER" id="PTHR36923:SF3">
    <property type="entry name" value="FERREDOXIN"/>
    <property type="match status" value="1"/>
</dbReference>
<dbReference type="InterPro" id="IPR001080">
    <property type="entry name" value="3Fe4S_ferredoxin"/>
</dbReference>
<evidence type="ECO:0000256" key="6">
    <source>
        <dbReference type="RuleBase" id="RU368020"/>
    </source>
</evidence>
<dbReference type="Gene3D" id="3.30.70.20">
    <property type="match status" value="1"/>
</dbReference>
<keyword evidence="1 6" id="KW-0813">Transport</keyword>
<dbReference type="PROSITE" id="PS51379">
    <property type="entry name" value="4FE4S_FER_2"/>
    <property type="match status" value="1"/>
</dbReference>
<keyword evidence="3 6" id="KW-0249">Electron transport</keyword>
<dbReference type="PANTHER" id="PTHR36923">
    <property type="entry name" value="FERREDOXIN"/>
    <property type="match status" value="1"/>
</dbReference>
<keyword evidence="4 6" id="KW-0408">Iron</keyword>
<keyword evidence="2 6" id="KW-0479">Metal-binding</keyword>
<evidence type="ECO:0000256" key="4">
    <source>
        <dbReference type="ARBA" id="ARBA00023004"/>
    </source>
</evidence>
<evidence type="ECO:0000259" key="7">
    <source>
        <dbReference type="PROSITE" id="PS51379"/>
    </source>
</evidence>
<dbReference type="Proteomes" id="UP000280417">
    <property type="component" value="Unassembled WGS sequence"/>
</dbReference>
<dbReference type="SUPFAM" id="SSF54862">
    <property type="entry name" value="4Fe-4S ferredoxins"/>
    <property type="match status" value="1"/>
</dbReference>
<evidence type="ECO:0000256" key="1">
    <source>
        <dbReference type="ARBA" id="ARBA00022448"/>
    </source>
</evidence>
<feature type="domain" description="4Fe-4S ferredoxin-type" evidence="7">
    <location>
        <begin position="4"/>
        <end position="32"/>
    </location>
</feature>
<evidence type="ECO:0000256" key="3">
    <source>
        <dbReference type="ARBA" id="ARBA00022982"/>
    </source>
</evidence>
<reference evidence="8 9" key="1">
    <citation type="submission" date="2018-06" db="EMBL/GenBank/DDBJ databases">
        <title>Extensive metabolic versatility and redundancy in microbially diverse, dynamic hydrothermal sediments.</title>
        <authorList>
            <person name="Dombrowski N."/>
            <person name="Teske A."/>
            <person name="Baker B.J."/>
        </authorList>
    </citation>
    <scope>NUCLEOTIDE SEQUENCE [LARGE SCALE GENOMIC DNA]</scope>
    <source>
        <strain evidence="8">B3_G15</strain>
    </source>
</reference>
<dbReference type="PROSITE" id="PS00198">
    <property type="entry name" value="4FE4S_FER_1"/>
    <property type="match status" value="1"/>
</dbReference>
<dbReference type="GO" id="GO:0009055">
    <property type="term" value="F:electron transfer activity"/>
    <property type="evidence" value="ECO:0007669"/>
    <property type="project" value="UniProtKB-UniRule"/>
</dbReference>
<evidence type="ECO:0000256" key="2">
    <source>
        <dbReference type="ARBA" id="ARBA00022723"/>
    </source>
</evidence>
<dbReference type="Pfam" id="PF13370">
    <property type="entry name" value="Fer4_13"/>
    <property type="match status" value="1"/>
</dbReference>
<dbReference type="AlphaFoldDB" id="A0A662DHI9"/>
<sequence>MAIKKVWIDEDACTGCGLCEDTCPEVFEINDVAVVKEDADFNVHEEEIKQAVEECPSEAIHCEEE</sequence>
<dbReference type="InterPro" id="IPR051269">
    <property type="entry name" value="Fe-S_cluster_ET"/>
</dbReference>
<organism evidence="8 9">
    <name type="scientific">Aerophobetes bacterium</name>
    <dbReference type="NCBI Taxonomy" id="2030807"/>
    <lineage>
        <taxon>Bacteria</taxon>
        <taxon>Candidatus Aerophobota</taxon>
    </lineage>
</organism>
<dbReference type="GO" id="GO:0005506">
    <property type="term" value="F:iron ion binding"/>
    <property type="evidence" value="ECO:0007669"/>
    <property type="project" value="UniProtKB-UniRule"/>
</dbReference>
<gene>
    <name evidence="8" type="ORF">DRJ04_04040</name>
</gene>
<comment type="function">
    <text evidence="6">Ferredoxins are iron-sulfur proteins that transfer electrons in a wide variety of metabolic reactions.</text>
</comment>
<name>A0A662DHI9_UNCAE</name>
<evidence type="ECO:0000313" key="8">
    <source>
        <dbReference type="EMBL" id="RLE13589.1"/>
    </source>
</evidence>